<feature type="transmembrane region" description="Helical" evidence="7">
    <location>
        <begin position="343"/>
        <end position="364"/>
    </location>
</feature>
<feature type="transmembrane region" description="Helical" evidence="7">
    <location>
        <begin position="209"/>
        <end position="230"/>
    </location>
</feature>
<evidence type="ECO:0000256" key="3">
    <source>
        <dbReference type="ARBA" id="ARBA00022989"/>
    </source>
</evidence>
<feature type="transmembrane region" description="Helical" evidence="7">
    <location>
        <begin position="466"/>
        <end position="486"/>
    </location>
</feature>
<feature type="transmembrane region" description="Helical" evidence="7">
    <location>
        <begin position="141"/>
        <end position="163"/>
    </location>
</feature>
<proteinExistence type="predicted"/>
<evidence type="ECO:0000256" key="5">
    <source>
        <dbReference type="SAM" id="Coils"/>
    </source>
</evidence>
<keyword evidence="2 7" id="KW-0812">Transmembrane</keyword>
<evidence type="ECO:0000313" key="8">
    <source>
        <dbReference type="EMBL" id="KAF2884243.1"/>
    </source>
</evidence>
<evidence type="ECO:0000256" key="7">
    <source>
        <dbReference type="SAM" id="Phobius"/>
    </source>
</evidence>
<dbReference type="InterPro" id="IPR011701">
    <property type="entry name" value="MFS"/>
</dbReference>
<keyword evidence="9" id="KW-1185">Reference proteome</keyword>
<name>A0A8K0CBI7_IGNLU</name>
<dbReference type="GO" id="GO:0016020">
    <property type="term" value="C:membrane"/>
    <property type="evidence" value="ECO:0007669"/>
    <property type="project" value="UniProtKB-SubCell"/>
</dbReference>
<evidence type="ECO:0000256" key="2">
    <source>
        <dbReference type="ARBA" id="ARBA00022692"/>
    </source>
</evidence>
<feature type="region of interest" description="Disordered" evidence="6">
    <location>
        <begin position="1"/>
        <end position="23"/>
    </location>
</feature>
<dbReference type="AlphaFoldDB" id="A0A8K0CBI7"/>
<keyword evidence="4 7" id="KW-0472">Membrane</keyword>
<dbReference type="Pfam" id="PF07690">
    <property type="entry name" value="MFS_1"/>
    <property type="match status" value="1"/>
</dbReference>
<dbReference type="PANTHER" id="PTHR23507">
    <property type="entry name" value="ZGC:174356"/>
    <property type="match status" value="1"/>
</dbReference>
<comment type="caution">
    <text evidence="8">The sequence shown here is derived from an EMBL/GenBank/DDBJ whole genome shotgun (WGS) entry which is preliminary data.</text>
</comment>
<accession>A0A8K0CBI7</accession>
<evidence type="ECO:0000256" key="6">
    <source>
        <dbReference type="SAM" id="MobiDB-lite"/>
    </source>
</evidence>
<reference evidence="8" key="1">
    <citation type="submission" date="2019-08" db="EMBL/GenBank/DDBJ databases">
        <title>The genome of the North American firefly Photinus pyralis.</title>
        <authorList>
            <consortium name="Photinus pyralis genome working group"/>
            <person name="Fallon T.R."/>
            <person name="Sander Lower S.E."/>
            <person name="Weng J.-K."/>
        </authorList>
    </citation>
    <scope>NUCLEOTIDE SEQUENCE</scope>
    <source>
        <strain evidence="8">TRF0915ILg1</strain>
        <tissue evidence="8">Whole body</tissue>
    </source>
</reference>
<dbReference type="InterPro" id="IPR036259">
    <property type="entry name" value="MFS_trans_sf"/>
</dbReference>
<dbReference type="SUPFAM" id="SSF103473">
    <property type="entry name" value="MFS general substrate transporter"/>
    <property type="match status" value="1"/>
</dbReference>
<protein>
    <recommendedName>
        <fullName evidence="10">Solute carrier family 46 member 3</fullName>
    </recommendedName>
</protein>
<evidence type="ECO:0008006" key="10">
    <source>
        <dbReference type="Google" id="ProtNLM"/>
    </source>
</evidence>
<evidence type="ECO:0000313" key="9">
    <source>
        <dbReference type="Proteomes" id="UP000801492"/>
    </source>
</evidence>
<dbReference type="OrthoDB" id="3026777at2759"/>
<comment type="subcellular location">
    <subcellularLocation>
        <location evidence="1">Membrane</location>
        <topology evidence="1">Multi-pass membrane protein</topology>
    </subcellularLocation>
</comment>
<feature type="transmembrane region" description="Helical" evidence="7">
    <location>
        <begin position="47"/>
        <end position="65"/>
    </location>
</feature>
<dbReference type="EMBL" id="VTPC01090207">
    <property type="protein sequence ID" value="KAF2884243.1"/>
    <property type="molecule type" value="Genomic_DNA"/>
</dbReference>
<feature type="coiled-coil region" evidence="5">
    <location>
        <begin position="485"/>
        <end position="512"/>
    </location>
</feature>
<sequence>MAIGVNPDSEIRPASTNEIQNENKPEEAIGMCTKFRIFFTNITVEPILVLFLLPSVMSVVAIANLDLEKACRVNLEYNETVCDGLTARNSSLYTPKQEETVQKLVASMAAWKNVIKSVLPSILLMFLGSWSDRHKRRKPGILIPIIGEIFTNIGVLTCIYFFYELPMEVNGVAESLPTALAGGWFTMFMAVFSYVSAVSTVETRTVRIGAVNIISHLSFTVGIALSGILLRVIGLYGVFSLALGMYIIGILYAVFVIKEIKSEDEEDQEDKKNKVGFVKDFFNVRHIAETLRVAFKPRQKNWRLRICVIMMLVMVVIGPVHGEFNVIYLFVRYRFGWNEVHFSLYYTYNLILHMLGTIISLTLFSKVLKVDDAVLGMISSTSKVLSCFVYAFAPNSWVFCLGVVVEILNGTSFIALRSIISKLVPPDELGKINSLFGVSEALMPLVYGPMYSLVYKATIDVLPGTFFLVGGGLTIPAIVIFYWLYLEHRRDLKEERENKAQMNELLKREENGNVQPS</sequence>
<dbReference type="Gene3D" id="1.20.1250.20">
    <property type="entry name" value="MFS general substrate transporter like domains"/>
    <property type="match status" value="1"/>
</dbReference>
<keyword evidence="3 7" id="KW-1133">Transmembrane helix</keyword>
<keyword evidence="5" id="KW-0175">Coiled coil</keyword>
<gene>
    <name evidence="8" type="ORF">ILUMI_21935</name>
</gene>
<dbReference type="Proteomes" id="UP000801492">
    <property type="component" value="Unassembled WGS sequence"/>
</dbReference>
<feature type="transmembrane region" description="Helical" evidence="7">
    <location>
        <begin position="175"/>
        <end position="197"/>
    </location>
</feature>
<evidence type="ECO:0000256" key="1">
    <source>
        <dbReference type="ARBA" id="ARBA00004141"/>
    </source>
</evidence>
<dbReference type="PANTHER" id="PTHR23507:SF1">
    <property type="entry name" value="FI18259P1-RELATED"/>
    <property type="match status" value="1"/>
</dbReference>
<feature type="transmembrane region" description="Helical" evidence="7">
    <location>
        <begin position="306"/>
        <end position="331"/>
    </location>
</feature>
<feature type="transmembrane region" description="Helical" evidence="7">
    <location>
        <begin position="236"/>
        <end position="257"/>
    </location>
</feature>
<dbReference type="GO" id="GO:0022857">
    <property type="term" value="F:transmembrane transporter activity"/>
    <property type="evidence" value="ECO:0007669"/>
    <property type="project" value="InterPro"/>
</dbReference>
<evidence type="ECO:0000256" key="4">
    <source>
        <dbReference type="ARBA" id="ARBA00023136"/>
    </source>
</evidence>
<organism evidence="8 9">
    <name type="scientific">Ignelater luminosus</name>
    <name type="common">Cucubano</name>
    <name type="synonym">Pyrophorus luminosus</name>
    <dbReference type="NCBI Taxonomy" id="2038154"/>
    <lineage>
        <taxon>Eukaryota</taxon>
        <taxon>Metazoa</taxon>
        <taxon>Ecdysozoa</taxon>
        <taxon>Arthropoda</taxon>
        <taxon>Hexapoda</taxon>
        <taxon>Insecta</taxon>
        <taxon>Pterygota</taxon>
        <taxon>Neoptera</taxon>
        <taxon>Endopterygota</taxon>
        <taxon>Coleoptera</taxon>
        <taxon>Polyphaga</taxon>
        <taxon>Elateriformia</taxon>
        <taxon>Elateroidea</taxon>
        <taxon>Elateridae</taxon>
        <taxon>Agrypninae</taxon>
        <taxon>Pyrophorini</taxon>
        <taxon>Ignelater</taxon>
    </lineage>
</organism>